<evidence type="ECO:0000313" key="2">
    <source>
        <dbReference type="EMBL" id="GMF18591.1"/>
    </source>
</evidence>
<gene>
    <name evidence="2" type="ORF">Plil01_000697800</name>
</gene>
<protein>
    <submittedName>
        <fullName evidence="2">Unnamed protein product</fullName>
    </submittedName>
</protein>
<name>A0A9W6WLX8_9STRA</name>
<dbReference type="Proteomes" id="UP001165083">
    <property type="component" value="Unassembled WGS sequence"/>
</dbReference>
<keyword evidence="3" id="KW-1185">Reference proteome</keyword>
<comment type="caution">
    <text evidence="2">The sequence shown here is derived from an EMBL/GenBank/DDBJ whole genome shotgun (WGS) entry which is preliminary data.</text>
</comment>
<sequence>MFPNLTSLAQREQKRQELLERSQRRVRQANAKRNMYEASWATDISNSFTTVAKKSTESTQTDMTEDFKKRLNNETP</sequence>
<feature type="compositionally biased region" description="Basic and acidic residues" evidence="1">
    <location>
        <begin position="65"/>
        <end position="76"/>
    </location>
</feature>
<evidence type="ECO:0000256" key="1">
    <source>
        <dbReference type="SAM" id="MobiDB-lite"/>
    </source>
</evidence>
<reference evidence="2" key="1">
    <citation type="submission" date="2023-04" db="EMBL/GenBank/DDBJ databases">
        <title>Phytophthora lilii NBRC 32176.</title>
        <authorList>
            <person name="Ichikawa N."/>
            <person name="Sato H."/>
            <person name="Tonouchi N."/>
        </authorList>
    </citation>
    <scope>NUCLEOTIDE SEQUENCE</scope>
    <source>
        <strain evidence="2">NBRC 32176</strain>
    </source>
</reference>
<feature type="compositionally biased region" description="Basic and acidic residues" evidence="1">
    <location>
        <begin position="11"/>
        <end position="23"/>
    </location>
</feature>
<feature type="compositionally biased region" description="Polar residues" evidence="1">
    <location>
        <begin position="51"/>
        <end position="62"/>
    </location>
</feature>
<dbReference type="AlphaFoldDB" id="A0A9W6WLX8"/>
<dbReference type="EMBL" id="BSXW01000322">
    <property type="protein sequence ID" value="GMF18591.1"/>
    <property type="molecule type" value="Genomic_DNA"/>
</dbReference>
<dbReference type="OrthoDB" id="146485at2759"/>
<organism evidence="2 3">
    <name type="scientific">Phytophthora lilii</name>
    <dbReference type="NCBI Taxonomy" id="2077276"/>
    <lineage>
        <taxon>Eukaryota</taxon>
        <taxon>Sar</taxon>
        <taxon>Stramenopiles</taxon>
        <taxon>Oomycota</taxon>
        <taxon>Peronosporomycetes</taxon>
        <taxon>Peronosporales</taxon>
        <taxon>Peronosporaceae</taxon>
        <taxon>Phytophthora</taxon>
    </lineage>
</organism>
<feature type="region of interest" description="Disordered" evidence="1">
    <location>
        <begin position="51"/>
        <end position="76"/>
    </location>
</feature>
<evidence type="ECO:0000313" key="3">
    <source>
        <dbReference type="Proteomes" id="UP001165083"/>
    </source>
</evidence>
<feature type="region of interest" description="Disordered" evidence="1">
    <location>
        <begin position="1"/>
        <end position="32"/>
    </location>
</feature>
<feature type="compositionally biased region" description="Polar residues" evidence="1">
    <location>
        <begin position="1"/>
        <end position="10"/>
    </location>
</feature>
<proteinExistence type="predicted"/>
<accession>A0A9W6WLX8</accession>